<dbReference type="PANTHER" id="PTHR43851">
    <property type="match status" value="1"/>
</dbReference>
<dbReference type="RefSeq" id="WP_142808943.1">
    <property type="nucleotide sequence ID" value="NZ_CP036282.1"/>
</dbReference>
<keyword evidence="2" id="KW-0808">Transferase</keyword>
<evidence type="ECO:0000256" key="3">
    <source>
        <dbReference type="ARBA" id="ARBA00022741"/>
    </source>
</evidence>
<dbReference type="AlphaFoldDB" id="A0A515EKW6"/>
<dbReference type="SUPFAM" id="SSF56112">
    <property type="entry name" value="Protein kinase-like (PK-like)"/>
    <property type="match status" value="1"/>
</dbReference>
<dbReference type="InterPro" id="IPR034646">
    <property type="entry name" value="ADCK3_dom"/>
</dbReference>
<dbReference type="GO" id="GO:0016301">
    <property type="term" value="F:kinase activity"/>
    <property type="evidence" value="ECO:0007669"/>
    <property type="project" value="UniProtKB-KW"/>
</dbReference>
<dbReference type="CDD" id="cd13970">
    <property type="entry name" value="ABC1_ADCK3"/>
    <property type="match status" value="1"/>
</dbReference>
<dbReference type="EMBL" id="CP036282">
    <property type="protein sequence ID" value="QDL53249.1"/>
    <property type="molecule type" value="Genomic_DNA"/>
</dbReference>
<dbReference type="InterPro" id="IPR011009">
    <property type="entry name" value="Kinase-like_dom_sf"/>
</dbReference>
<gene>
    <name evidence="6" type="ORF">EXZ61_03150</name>
</gene>
<keyword evidence="6" id="KW-0418">Kinase</keyword>
<dbReference type="InterPro" id="IPR051409">
    <property type="entry name" value="Atypical_kinase_ADCK"/>
</dbReference>
<dbReference type="GO" id="GO:0005524">
    <property type="term" value="F:ATP binding"/>
    <property type="evidence" value="ECO:0007669"/>
    <property type="project" value="UniProtKB-KW"/>
</dbReference>
<evidence type="ECO:0000313" key="7">
    <source>
        <dbReference type="Proteomes" id="UP000317365"/>
    </source>
</evidence>
<dbReference type="GO" id="GO:0006744">
    <property type="term" value="P:ubiquinone biosynthetic process"/>
    <property type="evidence" value="ECO:0007669"/>
    <property type="project" value="TreeGrafter"/>
</dbReference>
<reference evidence="7" key="2">
    <citation type="journal article" date="2020" name="Int. J. Syst. Evol. Microbiol.">
        <title>Genomic insights into a novel species Rhodoferax aquaticus sp. nov., isolated from freshwater.</title>
        <authorList>
            <person name="Li T."/>
            <person name="Zhuo Y."/>
            <person name="Jin C.Z."/>
            <person name="Wu X."/>
            <person name="Ko S.R."/>
            <person name="Jin F.J."/>
            <person name="Ahn C.Y."/>
            <person name="Oh H.M."/>
            <person name="Lee H.G."/>
            <person name="Jin L."/>
        </authorList>
    </citation>
    <scope>NUCLEOTIDE SEQUENCE [LARGE SCALE GENOMIC DNA]</scope>
    <source>
        <strain evidence="7">Gr-4</strain>
    </source>
</reference>
<evidence type="ECO:0000256" key="2">
    <source>
        <dbReference type="ARBA" id="ARBA00022679"/>
    </source>
</evidence>
<organism evidence="6 7">
    <name type="scientific">Rhodoferax aquaticus</name>
    <dbReference type="NCBI Taxonomy" id="2527691"/>
    <lineage>
        <taxon>Bacteria</taxon>
        <taxon>Pseudomonadati</taxon>
        <taxon>Pseudomonadota</taxon>
        <taxon>Betaproteobacteria</taxon>
        <taxon>Burkholderiales</taxon>
        <taxon>Comamonadaceae</taxon>
        <taxon>Rhodoferax</taxon>
    </lineage>
</organism>
<keyword evidence="3" id="KW-0547">Nucleotide-binding</keyword>
<protein>
    <submittedName>
        <fullName evidence="6">AarF/ABC1/UbiB kinase family protein</fullName>
    </submittedName>
</protein>
<dbReference type="PANTHER" id="PTHR43851:SF3">
    <property type="entry name" value="COENZYME Q8"/>
    <property type="match status" value="1"/>
</dbReference>
<reference evidence="7" key="1">
    <citation type="submission" date="2019-02" db="EMBL/GenBank/DDBJ databases">
        <title>Complete genome sequence of Rhodoferax sp. Gr-4.</title>
        <authorList>
            <person name="Jin L."/>
        </authorList>
    </citation>
    <scope>NUCLEOTIDE SEQUENCE [LARGE SCALE GENOMIC DNA]</scope>
    <source>
        <strain evidence="7">Gr-4</strain>
    </source>
</reference>
<dbReference type="Proteomes" id="UP000317365">
    <property type="component" value="Chromosome"/>
</dbReference>
<keyword evidence="4" id="KW-0067">ATP-binding</keyword>
<dbReference type="InterPro" id="IPR004147">
    <property type="entry name" value="ABC1_dom"/>
</dbReference>
<name>A0A515EKW6_9BURK</name>
<sequence>MSSKKLTPTNNSSAVPSSRLGRLMRLGGMATGVAGNMLVAGAQQLAQGKRPKLSDLLLTPSNALKITQQLSHMRGAAMKLGQLISMDAGDLVPPEIAAVLARLRSDAHAMPERQLRAVLTANWGAQWQQRFTSFSFTPIAAASIGQVHRATTLDGRDMAIKIQYPGVRKSISSDVNNVASLLRLSGLLPKALDIEPLLKQAKRQLREEADYEAEGKHLQRFAQLLAATPEFVVPTLHADFTTQNVLAMSFVAGVPVESIADAPQAERDRLLSLLVGLMFRELFEFGLMQTDPNFANYRYDLQSQRLILLDFGATRSFTPAFGQAYQHLMRATLAGDRKAMAQAGLAIGYFDDSIRAQHQMAVLDLFDIALEPLKFDGVFDFGTTNMAPRLREAGLALGLDRDFWHIPPIEALFLHRKLGGLFLLAARLKARVNVRQLAVPYLQAGSGL</sequence>
<evidence type="ECO:0000259" key="5">
    <source>
        <dbReference type="Pfam" id="PF03109"/>
    </source>
</evidence>
<feature type="domain" description="ABC1 atypical kinase-like" evidence="5">
    <location>
        <begin position="102"/>
        <end position="342"/>
    </location>
</feature>
<keyword evidence="7" id="KW-1185">Reference proteome</keyword>
<dbReference type="KEGG" id="rhg:EXZ61_03150"/>
<evidence type="ECO:0000313" key="6">
    <source>
        <dbReference type="EMBL" id="QDL53249.1"/>
    </source>
</evidence>
<dbReference type="Pfam" id="PF03109">
    <property type="entry name" value="ABC1"/>
    <property type="match status" value="1"/>
</dbReference>
<comment type="similarity">
    <text evidence="1">Belongs to the protein kinase superfamily. ADCK protein kinase family.</text>
</comment>
<accession>A0A515EKW6</accession>
<evidence type="ECO:0000256" key="1">
    <source>
        <dbReference type="ARBA" id="ARBA00009670"/>
    </source>
</evidence>
<evidence type="ECO:0000256" key="4">
    <source>
        <dbReference type="ARBA" id="ARBA00022840"/>
    </source>
</evidence>
<proteinExistence type="inferred from homology"/>